<evidence type="ECO:0000313" key="2">
    <source>
        <dbReference type="EMBL" id="ORX67151.1"/>
    </source>
</evidence>
<evidence type="ECO:0000256" key="1">
    <source>
        <dbReference type="ARBA" id="ARBA00022853"/>
    </source>
</evidence>
<dbReference type="GO" id="GO:0006325">
    <property type="term" value="P:chromatin organization"/>
    <property type="evidence" value="ECO:0007669"/>
    <property type="project" value="UniProtKB-KW"/>
</dbReference>
<dbReference type="GeneID" id="63800857"/>
<dbReference type="OrthoDB" id="79252at2759"/>
<dbReference type="PANTHER" id="PTHR46462:SF3">
    <property type="entry name" value="UPSET, ISOFORM A"/>
    <property type="match status" value="1"/>
</dbReference>
<dbReference type="PANTHER" id="PTHR46462">
    <property type="entry name" value="UPSET, ISOFORM A"/>
    <property type="match status" value="1"/>
</dbReference>
<dbReference type="AlphaFoldDB" id="A0A1Y1W0X6"/>
<dbReference type="Proteomes" id="UP000193922">
    <property type="component" value="Unassembled WGS sequence"/>
</dbReference>
<name>A0A1Y1W0X6_9FUNG</name>
<dbReference type="STRING" id="61395.A0A1Y1W0X6"/>
<keyword evidence="3" id="KW-1185">Reference proteome</keyword>
<feature type="non-terminal residue" evidence="2">
    <location>
        <position position="66"/>
    </location>
</feature>
<accession>A0A1Y1W0X6</accession>
<dbReference type="GO" id="GO:0034967">
    <property type="term" value="C:Set3 complex"/>
    <property type="evidence" value="ECO:0007669"/>
    <property type="project" value="TreeGrafter"/>
</dbReference>
<reference evidence="2 3" key="1">
    <citation type="submission" date="2016-07" db="EMBL/GenBank/DDBJ databases">
        <title>Pervasive Adenine N6-methylation of Active Genes in Fungi.</title>
        <authorList>
            <consortium name="DOE Joint Genome Institute"/>
            <person name="Mondo S.J."/>
            <person name="Dannebaum R.O."/>
            <person name="Kuo R.C."/>
            <person name="Labutti K."/>
            <person name="Haridas S."/>
            <person name="Kuo A."/>
            <person name="Salamov A."/>
            <person name="Ahrendt S.R."/>
            <person name="Lipzen A."/>
            <person name="Sullivan W."/>
            <person name="Andreopoulos W.B."/>
            <person name="Clum A."/>
            <person name="Lindquist E."/>
            <person name="Daum C."/>
            <person name="Ramamoorthy G.K."/>
            <person name="Gryganskyi A."/>
            <person name="Culley D."/>
            <person name="Magnuson J.K."/>
            <person name="James T.Y."/>
            <person name="O'Malley M.A."/>
            <person name="Stajich J.E."/>
            <person name="Spatafora J.W."/>
            <person name="Visel A."/>
            <person name="Grigoriev I.V."/>
        </authorList>
    </citation>
    <scope>NUCLEOTIDE SEQUENCE [LARGE SCALE GENOMIC DNA]</scope>
    <source>
        <strain evidence="2 3">ATCC 12442</strain>
    </source>
</reference>
<organism evidence="2 3">
    <name type="scientific">Linderina pennispora</name>
    <dbReference type="NCBI Taxonomy" id="61395"/>
    <lineage>
        <taxon>Eukaryota</taxon>
        <taxon>Fungi</taxon>
        <taxon>Fungi incertae sedis</taxon>
        <taxon>Zoopagomycota</taxon>
        <taxon>Kickxellomycotina</taxon>
        <taxon>Kickxellomycetes</taxon>
        <taxon>Kickxellales</taxon>
        <taxon>Kickxellaceae</taxon>
        <taxon>Linderina</taxon>
    </lineage>
</organism>
<dbReference type="EMBL" id="MCFD01000013">
    <property type="protein sequence ID" value="ORX67151.1"/>
    <property type="molecule type" value="Genomic_DNA"/>
</dbReference>
<gene>
    <name evidence="2" type="ORF">DL89DRAFT_211718</name>
</gene>
<comment type="caution">
    <text evidence="2">The sequence shown here is derived from an EMBL/GenBank/DDBJ whole genome shotgun (WGS) entry which is preliminary data.</text>
</comment>
<dbReference type="GO" id="GO:0006355">
    <property type="term" value="P:regulation of DNA-templated transcription"/>
    <property type="evidence" value="ECO:0007669"/>
    <property type="project" value="TreeGrafter"/>
</dbReference>
<dbReference type="Gene3D" id="2.170.270.10">
    <property type="entry name" value="SET domain"/>
    <property type="match status" value="1"/>
</dbReference>
<dbReference type="SUPFAM" id="SSF82199">
    <property type="entry name" value="SET domain"/>
    <property type="match status" value="1"/>
</dbReference>
<feature type="non-terminal residue" evidence="2">
    <location>
        <position position="1"/>
    </location>
</feature>
<protein>
    <submittedName>
        <fullName evidence="2">Uncharacterized protein</fullName>
    </submittedName>
</protein>
<sequence length="66" mass="7702">YVCEYKGQVILKAAYKEDPKNYYDLLRTTRPHTHFHPEIDLCVDARRQGSEARFVRSSCTANAVLR</sequence>
<dbReference type="GO" id="GO:0070210">
    <property type="term" value="C:Rpd3L-Expanded complex"/>
    <property type="evidence" value="ECO:0007669"/>
    <property type="project" value="TreeGrafter"/>
</dbReference>
<dbReference type="InterPro" id="IPR046341">
    <property type="entry name" value="SET_dom_sf"/>
</dbReference>
<dbReference type="RefSeq" id="XP_040741073.1">
    <property type="nucleotide sequence ID" value="XM_040884209.1"/>
</dbReference>
<proteinExistence type="predicted"/>
<keyword evidence="1" id="KW-0156">Chromatin regulator</keyword>
<evidence type="ECO:0000313" key="3">
    <source>
        <dbReference type="Proteomes" id="UP000193922"/>
    </source>
</evidence>